<keyword evidence="1" id="KW-0648">Protein biosynthesis</keyword>
<protein>
    <submittedName>
        <fullName evidence="1">Translation initiation factor 2</fullName>
    </submittedName>
</protein>
<dbReference type="SUPFAM" id="SSF52540">
    <property type="entry name" value="P-loop containing nucleoside triphosphate hydrolases"/>
    <property type="match status" value="1"/>
</dbReference>
<dbReference type="InterPro" id="IPR027417">
    <property type="entry name" value="P-loop_NTPase"/>
</dbReference>
<proteinExistence type="predicted"/>
<name>A0A927U9P5_9FIRM</name>
<comment type="caution">
    <text evidence="1">The sequence shown here is derived from an EMBL/GenBank/DDBJ whole genome shotgun (WGS) entry which is preliminary data.</text>
</comment>
<reference evidence="1" key="1">
    <citation type="submission" date="2019-04" db="EMBL/GenBank/DDBJ databases">
        <title>Evolution of Biomass-Degrading Anaerobic Consortia Revealed by Metagenomics.</title>
        <authorList>
            <person name="Peng X."/>
        </authorList>
    </citation>
    <scope>NUCLEOTIDE SEQUENCE</scope>
    <source>
        <strain evidence="1">SIG311</strain>
    </source>
</reference>
<dbReference type="GO" id="GO:0003743">
    <property type="term" value="F:translation initiation factor activity"/>
    <property type="evidence" value="ECO:0007669"/>
    <property type="project" value="UniProtKB-KW"/>
</dbReference>
<keyword evidence="1" id="KW-0396">Initiation factor</keyword>
<dbReference type="AlphaFoldDB" id="A0A927U9P5"/>
<evidence type="ECO:0000313" key="1">
    <source>
        <dbReference type="EMBL" id="MBE5918868.1"/>
    </source>
</evidence>
<organism evidence="1 2">
    <name type="scientific">Pseudobutyrivibrio ruminis</name>
    <dbReference type="NCBI Taxonomy" id="46206"/>
    <lineage>
        <taxon>Bacteria</taxon>
        <taxon>Bacillati</taxon>
        <taxon>Bacillota</taxon>
        <taxon>Clostridia</taxon>
        <taxon>Lachnospirales</taxon>
        <taxon>Lachnospiraceae</taxon>
        <taxon>Pseudobutyrivibrio</taxon>
    </lineage>
</organism>
<gene>
    <name evidence="1" type="ORF">E7272_03395</name>
</gene>
<dbReference type="Proteomes" id="UP000766246">
    <property type="component" value="Unassembled WGS sequence"/>
</dbReference>
<dbReference type="EMBL" id="SVER01000006">
    <property type="protein sequence ID" value="MBE5918868.1"/>
    <property type="molecule type" value="Genomic_DNA"/>
</dbReference>
<sequence length="321" mass="36904">MIGSHHIIVETKKIKYEFEIKRNITVIRGDSATGKTTLIDLLSQFARFQGRTGVKVESDVPCVVYSDGLIAWQEAIKSVSDSIIFIDEDYDFIKTKEFASVIKNTSNYYVLITRDYLKCLPYSVNEVYGIRNSGKYNFPQRVYNEFYPLYDDVENKKISAKCLIVEDSKSGYQFYSVAVPDISCISADGNSNIYKKILSLDTKDGCYVIADGAAFGAFIDKILQLRDMGYKIGLILPESFEWFILKSKVVDINDLQKILETPEDYIDSRIYFSWERFFTELLEKGTSGSIAEYHKDELSQYYLEGKNREAILNTIKQFSER</sequence>
<accession>A0A927U9P5</accession>
<evidence type="ECO:0000313" key="2">
    <source>
        <dbReference type="Proteomes" id="UP000766246"/>
    </source>
</evidence>